<proteinExistence type="predicted"/>
<gene>
    <name evidence="1" type="ORF">C1O12_25200</name>
</gene>
<protein>
    <submittedName>
        <fullName evidence="1">Uncharacterized protein</fullName>
    </submittedName>
</protein>
<organism evidence="1 2">
    <name type="scientific">Enterobacter hormaechei</name>
    <dbReference type="NCBI Taxonomy" id="158836"/>
    <lineage>
        <taxon>Bacteria</taxon>
        <taxon>Pseudomonadati</taxon>
        <taxon>Pseudomonadota</taxon>
        <taxon>Gammaproteobacteria</taxon>
        <taxon>Enterobacterales</taxon>
        <taxon>Enterobacteriaceae</taxon>
        <taxon>Enterobacter</taxon>
        <taxon>Enterobacter cloacae complex</taxon>
    </lineage>
</organism>
<reference evidence="1 2" key="1">
    <citation type="submission" date="2018-01" db="EMBL/GenBank/DDBJ databases">
        <title>Geographic spread and resistance mechanisms of dominant carbapenem-resistant Enterobacter cloacae complex clones ST171 and ST78.</title>
        <authorList>
            <person name="Gomez-Simmonds A."/>
            <person name="Annavajhala M.K."/>
            <person name="Wang Z."/>
            <person name="Macesic N."/>
            <person name="Hu Y."/>
            <person name="Giddins M.J."/>
            <person name="O'Malley A."/>
            <person name="Toussaint N.C."/>
            <person name="Whittier S."/>
            <person name="Torres V.J."/>
            <person name="Uhlemann A.-C."/>
        </authorList>
    </citation>
    <scope>NUCLEOTIDE SEQUENCE [LARGE SCALE GENOMIC DNA]</scope>
    <source>
        <strain evidence="1 2">78</strain>
    </source>
</reference>
<dbReference type="AlphaFoldDB" id="A0A855VFZ5"/>
<dbReference type="EMBL" id="PNXT01000004">
    <property type="protein sequence ID" value="PTX80970.1"/>
    <property type="molecule type" value="Genomic_DNA"/>
</dbReference>
<comment type="caution">
    <text evidence="1">The sequence shown here is derived from an EMBL/GenBank/DDBJ whole genome shotgun (WGS) entry which is preliminary data.</text>
</comment>
<dbReference type="Proteomes" id="UP000244004">
    <property type="component" value="Unassembled WGS sequence"/>
</dbReference>
<name>A0A855VFZ5_9ENTR</name>
<evidence type="ECO:0000313" key="1">
    <source>
        <dbReference type="EMBL" id="PTX80970.1"/>
    </source>
</evidence>
<evidence type="ECO:0000313" key="2">
    <source>
        <dbReference type="Proteomes" id="UP000244004"/>
    </source>
</evidence>
<accession>A0A855VFZ5</accession>
<sequence length="68" mass="7606">MQLEELTGDERTLVVVALQALYRQRVTAKNSTLTVCSLTGKEAPLEDIFGVREVEEALRRIGAAPEYR</sequence>